<dbReference type="EMBL" id="SRLO01000934">
    <property type="protein sequence ID" value="TNN43961.1"/>
    <property type="molecule type" value="Genomic_DNA"/>
</dbReference>
<gene>
    <name evidence="1" type="ORF">EYF80_045846</name>
</gene>
<protein>
    <submittedName>
        <fullName evidence="1">Uncharacterized protein</fullName>
    </submittedName>
</protein>
<proteinExistence type="predicted"/>
<reference evidence="1 2" key="1">
    <citation type="submission" date="2019-03" db="EMBL/GenBank/DDBJ databases">
        <title>First draft genome of Liparis tanakae, snailfish: a comprehensive survey of snailfish specific genes.</title>
        <authorList>
            <person name="Kim W."/>
            <person name="Song I."/>
            <person name="Jeong J.-H."/>
            <person name="Kim D."/>
            <person name="Kim S."/>
            <person name="Ryu S."/>
            <person name="Song J.Y."/>
            <person name="Lee S.K."/>
        </authorList>
    </citation>
    <scope>NUCLEOTIDE SEQUENCE [LARGE SCALE GENOMIC DNA]</scope>
    <source>
        <tissue evidence="1">Muscle</tissue>
    </source>
</reference>
<evidence type="ECO:0000313" key="2">
    <source>
        <dbReference type="Proteomes" id="UP000314294"/>
    </source>
</evidence>
<name>A0A4Z2FSH9_9TELE</name>
<evidence type="ECO:0000313" key="1">
    <source>
        <dbReference type="EMBL" id="TNN43961.1"/>
    </source>
</evidence>
<dbReference type="Proteomes" id="UP000314294">
    <property type="component" value="Unassembled WGS sequence"/>
</dbReference>
<sequence length="70" mass="7666">MSAKFDQLLLEFRIEERGTKRLCALPACSCLQELLDVFGTAAVLSMDGDEGKAGLGRRLITGYLLKSSEE</sequence>
<organism evidence="1 2">
    <name type="scientific">Liparis tanakae</name>
    <name type="common">Tanaka's snailfish</name>
    <dbReference type="NCBI Taxonomy" id="230148"/>
    <lineage>
        <taxon>Eukaryota</taxon>
        <taxon>Metazoa</taxon>
        <taxon>Chordata</taxon>
        <taxon>Craniata</taxon>
        <taxon>Vertebrata</taxon>
        <taxon>Euteleostomi</taxon>
        <taxon>Actinopterygii</taxon>
        <taxon>Neopterygii</taxon>
        <taxon>Teleostei</taxon>
        <taxon>Neoteleostei</taxon>
        <taxon>Acanthomorphata</taxon>
        <taxon>Eupercaria</taxon>
        <taxon>Perciformes</taxon>
        <taxon>Cottioidei</taxon>
        <taxon>Cottales</taxon>
        <taxon>Liparidae</taxon>
        <taxon>Liparis</taxon>
    </lineage>
</organism>
<dbReference type="AlphaFoldDB" id="A0A4Z2FSH9"/>
<comment type="caution">
    <text evidence="1">The sequence shown here is derived from an EMBL/GenBank/DDBJ whole genome shotgun (WGS) entry which is preliminary data.</text>
</comment>
<accession>A0A4Z2FSH9</accession>
<keyword evidence="2" id="KW-1185">Reference proteome</keyword>